<dbReference type="PANTHER" id="PTHR36847:SF1">
    <property type="entry name" value="AMIDOLIGASE ENZYME"/>
    <property type="match status" value="1"/>
</dbReference>
<dbReference type="AlphaFoldDB" id="A0A395ID40"/>
<evidence type="ECO:0008006" key="3">
    <source>
        <dbReference type="Google" id="ProtNLM"/>
    </source>
</evidence>
<name>A0A395ID40_9HELO</name>
<protein>
    <recommendedName>
        <fullName evidence="3">Amidoligase enzyme</fullName>
    </recommendedName>
</protein>
<sequence>MLNFELKEVKWDERLGFGIEFEFALATLPLGTEDPEPEQGRQIYSMDVPLDFPEADPDTIADTDRELNVQLHIVNALKPKGFRVASQIQWERDRKAWENGNLDTEPDPIDILWIVKHDDTIQFPTAQVDTYKWYKVEICTPALAFSPWNLRHVWEFLRIITRRYRLNCNQSCALHIHVSTAKKEFTLDILKNLMGMIFTFERQLEQCHPSYRIHNNSSTFSLRDHVNINQNFKPGKSFSCSDRNWKEEWMLDRQQKGLPQKLPPARSERDFLAAIFSATSKAELVKMFKSDEDFRLGYNIGFLDEPYPDSFKRTIEFRQHRSTTKPEVIERWLNICCRLVDVARQTAGASNGEKKVFRRFLLDHIGGSADDFGLVMLLVNLGLIKEAGHCSMEMANRPDVRPPRRSMQGSDS</sequence>
<dbReference type="PANTHER" id="PTHR36847">
    <property type="entry name" value="AMIDOLIGASE ENZYME"/>
    <property type="match status" value="1"/>
</dbReference>
<dbReference type="Proteomes" id="UP000249056">
    <property type="component" value="Unassembled WGS sequence"/>
</dbReference>
<dbReference type="InterPro" id="IPR022025">
    <property type="entry name" value="Amidoligase_2"/>
</dbReference>
<gene>
    <name evidence="1" type="ORF">DID88_002370</name>
</gene>
<keyword evidence="2" id="KW-1185">Reference proteome</keyword>
<evidence type="ECO:0000313" key="1">
    <source>
        <dbReference type="EMBL" id="RAL58130.1"/>
    </source>
</evidence>
<dbReference type="Pfam" id="PF12224">
    <property type="entry name" value="Amidoligase_2"/>
    <property type="match status" value="1"/>
</dbReference>
<organism evidence="1 2">
    <name type="scientific">Monilinia fructigena</name>
    <dbReference type="NCBI Taxonomy" id="38457"/>
    <lineage>
        <taxon>Eukaryota</taxon>
        <taxon>Fungi</taxon>
        <taxon>Dikarya</taxon>
        <taxon>Ascomycota</taxon>
        <taxon>Pezizomycotina</taxon>
        <taxon>Leotiomycetes</taxon>
        <taxon>Helotiales</taxon>
        <taxon>Sclerotiniaceae</taxon>
        <taxon>Monilinia</taxon>
    </lineage>
</organism>
<evidence type="ECO:0000313" key="2">
    <source>
        <dbReference type="Proteomes" id="UP000249056"/>
    </source>
</evidence>
<dbReference type="OrthoDB" id="412402at2759"/>
<comment type="caution">
    <text evidence="1">The sequence shown here is derived from an EMBL/GenBank/DDBJ whole genome shotgun (WGS) entry which is preliminary data.</text>
</comment>
<reference evidence="1 2" key="1">
    <citation type="submission" date="2018-06" db="EMBL/GenBank/DDBJ databases">
        <title>Genome Sequence of the Brown Rot Fungal Pathogen Monilinia fructigena.</title>
        <authorList>
            <person name="Landi L."/>
            <person name="De Miccolis Angelini R.M."/>
            <person name="Pollastro S."/>
            <person name="Abate D."/>
            <person name="Faretra F."/>
            <person name="Romanazzi G."/>
        </authorList>
    </citation>
    <scope>NUCLEOTIDE SEQUENCE [LARGE SCALE GENOMIC DNA]</scope>
    <source>
        <strain evidence="1 2">Mfrg269</strain>
    </source>
</reference>
<dbReference type="EMBL" id="QKRW01000098">
    <property type="protein sequence ID" value="RAL58130.1"/>
    <property type="molecule type" value="Genomic_DNA"/>
</dbReference>
<accession>A0A395ID40</accession>
<proteinExistence type="predicted"/>